<organism evidence="9 10">
    <name type="scientific">Antricoccus suffuscus</name>
    <dbReference type="NCBI Taxonomy" id="1629062"/>
    <lineage>
        <taxon>Bacteria</taxon>
        <taxon>Bacillati</taxon>
        <taxon>Actinomycetota</taxon>
        <taxon>Actinomycetes</taxon>
        <taxon>Geodermatophilales</taxon>
        <taxon>Antricoccaceae</taxon>
        <taxon>Antricoccus</taxon>
    </lineage>
</organism>
<dbReference type="InterPro" id="IPR038665">
    <property type="entry name" value="Voltage-dep_anion_channel_sf"/>
</dbReference>
<feature type="transmembrane region" description="Helical" evidence="8">
    <location>
        <begin position="6"/>
        <end position="24"/>
    </location>
</feature>
<comment type="caution">
    <text evidence="9">The sequence shown here is derived from an EMBL/GenBank/DDBJ whole genome shotgun (WGS) entry which is preliminary data.</text>
</comment>
<evidence type="ECO:0000256" key="3">
    <source>
        <dbReference type="ARBA" id="ARBA00022448"/>
    </source>
</evidence>
<dbReference type="PANTHER" id="PTHR31686">
    <property type="match status" value="1"/>
</dbReference>
<feature type="transmembrane region" description="Helical" evidence="8">
    <location>
        <begin position="70"/>
        <end position="88"/>
    </location>
</feature>
<feature type="transmembrane region" description="Helical" evidence="8">
    <location>
        <begin position="275"/>
        <end position="295"/>
    </location>
</feature>
<evidence type="ECO:0000256" key="1">
    <source>
        <dbReference type="ARBA" id="ARBA00004651"/>
    </source>
</evidence>
<dbReference type="PANTHER" id="PTHR31686:SF1">
    <property type="entry name" value="SULFITE EFFLUX PUMP SSU1"/>
    <property type="match status" value="1"/>
</dbReference>
<feature type="transmembrane region" description="Helical" evidence="8">
    <location>
        <begin position="164"/>
        <end position="191"/>
    </location>
</feature>
<comment type="subcellular location">
    <subcellularLocation>
        <location evidence="1">Cell membrane</location>
        <topology evidence="1">Multi-pass membrane protein</topology>
    </subcellularLocation>
</comment>
<dbReference type="Pfam" id="PF03595">
    <property type="entry name" value="SLAC1"/>
    <property type="match status" value="1"/>
</dbReference>
<evidence type="ECO:0000256" key="6">
    <source>
        <dbReference type="ARBA" id="ARBA00022989"/>
    </source>
</evidence>
<evidence type="ECO:0000256" key="7">
    <source>
        <dbReference type="ARBA" id="ARBA00023136"/>
    </source>
</evidence>
<accession>A0A2T0ZWI7</accession>
<dbReference type="CDD" id="cd09319">
    <property type="entry name" value="TDT_like_1"/>
    <property type="match status" value="1"/>
</dbReference>
<dbReference type="Proteomes" id="UP000237752">
    <property type="component" value="Unassembled WGS sequence"/>
</dbReference>
<keyword evidence="3" id="KW-0813">Transport</keyword>
<feature type="transmembrane region" description="Helical" evidence="8">
    <location>
        <begin position="31"/>
        <end position="50"/>
    </location>
</feature>
<name>A0A2T0ZWI7_9ACTN</name>
<dbReference type="InterPro" id="IPR051629">
    <property type="entry name" value="Sulfite_efflux_TDT"/>
</dbReference>
<evidence type="ECO:0000313" key="9">
    <source>
        <dbReference type="EMBL" id="PRZ40710.1"/>
    </source>
</evidence>
<comment type="similarity">
    <text evidence="2">Belongs to the tellurite-resistance/dicarboxylate transporter (TDT) family.</text>
</comment>
<dbReference type="EMBL" id="PVUE01000014">
    <property type="protein sequence ID" value="PRZ40710.1"/>
    <property type="molecule type" value="Genomic_DNA"/>
</dbReference>
<feature type="transmembrane region" description="Helical" evidence="8">
    <location>
        <begin position="135"/>
        <end position="152"/>
    </location>
</feature>
<reference evidence="9 10" key="1">
    <citation type="submission" date="2018-03" db="EMBL/GenBank/DDBJ databases">
        <title>Genomic Encyclopedia of Archaeal and Bacterial Type Strains, Phase II (KMG-II): from individual species to whole genera.</title>
        <authorList>
            <person name="Goeker M."/>
        </authorList>
    </citation>
    <scope>NUCLEOTIDE SEQUENCE [LARGE SCALE GENOMIC DNA]</scope>
    <source>
        <strain evidence="9 10">DSM 100065</strain>
    </source>
</reference>
<dbReference type="GO" id="GO:0005886">
    <property type="term" value="C:plasma membrane"/>
    <property type="evidence" value="ECO:0007669"/>
    <property type="project" value="UniProtKB-SubCell"/>
</dbReference>
<keyword evidence="10" id="KW-1185">Reference proteome</keyword>
<evidence type="ECO:0000256" key="2">
    <source>
        <dbReference type="ARBA" id="ARBA00008566"/>
    </source>
</evidence>
<dbReference type="AlphaFoldDB" id="A0A2T0ZWI7"/>
<feature type="transmembrane region" description="Helical" evidence="8">
    <location>
        <begin position="95"/>
        <end position="115"/>
    </location>
</feature>
<dbReference type="GO" id="GO:0000319">
    <property type="term" value="F:sulfite transmembrane transporter activity"/>
    <property type="evidence" value="ECO:0007669"/>
    <property type="project" value="TreeGrafter"/>
</dbReference>
<feature type="transmembrane region" description="Helical" evidence="8">
    <location>
        <begin position="307"/>
        <end position="328"/>
    </location>
</feature>
<proteinExistence type="inferred from homology"/>
<keyword evidence="5 8" id="KW-0812">Transmembrane</keyword>
<feature type="transmembrane region" description="Helical" evidence="8">
    <location>
        <begin position="234"/>
        <end position="255"/>
    </location>
</feature>
<keyword evidence="6 8" id="KW-1133">Transmembrane helix</keyword>
<feature type="transmembrane region" description="Helical" evidence="8">
    <location>
        <begin position="203"/>
        <end position="222"/>
    </location>
</feature>
<protein>
    <submittedName>
        <fullName evidence="9">Tellurite resistance protein TehA-like permease</fullName>
    </submittedName>
</protein>
<dbReference type="InterPro" id="IPR004695">
    <property type="entry name" value="SLAC1/Mae1/Ssu1/TehA"/>
</dbReference>
<sequence length="342" mass="37151">MTSLAPGYFAITMASGIISVGSHLEGYEAISLCLMWFAIASFVVVLALTATRFVRHRPEFLADFTDARRGFGYFTFIAAANVLAVRVGMHGERTLMIVLFTIAAITGLGLSYALPWSAVLGQTMRPVLASANGSWFVWVVASQSVATVAAVIERDAGSGRDALSLVAMLSWSVGLFLYGAAGILVALRMLLYDLRPADLTESYWVAMGACAITVLASTRILIMTDAPVVRAAAGLIAGVAVVFWAFATWLVPVLIAETWWRYWHHRVPWRYDEALWSMVFPLGMYAVAAIDLGRVERLPVIENIGSVESWVALAVFVYVFGAMCVHVTNTVFRGHTVNPGAD</sequence>
<gene>
    <name evidence="9" type="ORF">CLV47_1147</name>
</gene>
<evidence type="ECO:0000256" key="5">
    <source>
        <dbReference type="ARBA" id="ARBA00022692"/>
    </source>
</evidence>
<keyword evidence="4" id="KW-1003">Cell membrane</keyword>
<evidence type="ECO:0000313" key="10">
    <source>
        <dbReference type="Proteomes" id="UP000237752"/>
    </source>
</evidence>
<dbReference type="Gene3D" id="1.50.10.150">
    <property type="entry name" value="Voltage-dependent anion channel"/>
    <property type="match status" value="1"/>
</dbReference>
<evidence type="ECO:0000256" key="8">
    <source>
        <dbReference type="SAM" id="Phobius"/>
    </source>
</evidence>
<keyword evidence="7 8" id="KW-0472">Membrane</keyword>
<evidence type="ECO:0000256" key="4">
    <source>
        <dbReference type="ARBA" id="ARBA00022475"/>
    </source>
</evidence>